<dbReference type="AlphaFoldDB" id="A0A561U0Q2"/>
<dbReference type="OrthoDB" id="9805171at2"/>
<feature type="domain" description="Methyltransferase" evidence="3">
    <location>
        <begin position="46"/>
        <end position="136"/>
    </location>
</feature>
<dbReference type="PANTHER" id="PTHR43861:SF1">
    <property type="entry name" value="TRANS-ACONITATE 2-METHYLTRANSFERASE"/>
    <property type="match status" value="1"/>
</dbReference>
<accession>A0A561U0Q2</accession>
<keyword evidence="2" id="KW-0808">Transferase</keyword>
<evidence type="ECO:0000256" key="2">
    <source>
        <dbReference type="ARBA" id="ARBA00022679"/>
    </source>
</evidence>
<dbReference type="Gene3D" id="3.40.50.150">
    <property type="entry name" value="Vaccinia Virus protein VP39"/>
    <property type="match status" value="1"/>
</dbReference>
<dbReference type="GO" id="GO:0008168">
    <property type="term" value="F:methyltransferase activity"/>
    <property type="evidence" value="ECO:0007669"/>
    <property type="project" value="UniProtKB-KW"/>
</dbReference>
<evidence type="ECO:0000256" key="1">
    <source>
        <dbReference type="ARBA" id="ARBA00022603"/>
    </source>
</evidence>
<evidence type="ECO:0000259" key="3">
    <source>
        <dbReference type="Pfam" id="PF13649"/>
    </source>
</evidence>
<gene>
    <name evidence="4" type="ORF">FHU35_16227</name>
</gene>
<dbReference type="Proteomes" id="UP000316184">
    <property type="component" value="Unassembled WGS sequence"/>
</dbReference>
<sequence>MTSAEASAAYGRRSSEYIDLLGTIDATASRDRDLIGSWAAAQTGPILDVGCGPGHWTNWLRERGCDVEGVDPTPEFLDHARKAFPDSRFRAAAAEDLGVGDSGLAGALAWYSLIHTPPERIHRAFAELARTVRPGGGLLVGFFEGPAVEPFDHAVTTGYFWPVDVLGGTIEDAGFTVVSSETRTDPGVRAHGAIAATRTG</sequence>
<keyword evidence="4" id="KW-0830">Ubiquinone</keyword>
<protein>
    <submittedName>
        <fullName evidence="4">Ubiquinone/menaquinone biosynthesis C-methylase UbiE</fullName>
    </submittedName>
</protein>
<dbReference type="InterPro" id="IPR029063">
    <property type="entry name" value="SAM-dependent_MTases_sf"/>
</dbReference>
<reference evidence="4 5" key="1">
    <citation type="submission" date="2019-06" db="EMBL/GenBank/DDBJ databases">
        <title>Sequencing the genomes of 1000 actinobacteria strains.</title>
        <authorList>
            <person name="Klenk H.-P."/>
        </authorList>
    </citation>
    <scope>NUCLEOTIDE SEQUENCE [LARGE SCALE GENOMIC DNA]</scope>
    <source>
        <strain evidence="4 5">DSM 46699</strain>
    </source>
</reference>
<dbReference type="PANTHER" id="PTHR43861">
    <property type="entry name" value="TRANS-ACONITATE 2-METHYLTRANSFERASE-RELATED"/>
    <property type="match status" value="1"/>
</dbReference>
<dbReference type="SUPFAM" id="SSF53335">
    <property type="entry name" value="S-adenosyl-L-methionine-dependent methyltransferases"/>
    <property type="match status" value="1"/>
</dbReference>
<evidence type="ECO:0000313" key="4">
    <source>
        <dbReference type="EMBL" id="TWF92945.1"/>
    </source>
</evidence>
<name>A0A561U0Q2_9PSEU</name>
<dbReference type="EMBL" id="VIWX01000006">
    <property type="protein sequence ID" value="TWF92945.1"/>
    <property type="molecule type" value="Genomic_DNA"/>
</dbReference>
<evidence type="ECO:0000313" key="5">
    <source>
        <dbReference type="Proteomes" id="UP000316184"/>
    </source>
</evidence>
<organism evidence="4 5">
    <name type="scientific">Saccharopolyspora dendranthemae</name>
    <dbReference type="NCBI Taxonomy" id="1181886"/>
    <lineage>
        <taxon>Bacteria</taxon>
        <taxon>Bacillati</taxon>
        <taxon>Actinomycetota</taxon>
        <taxon>Actinomycetes</taxon>
        <taxon>Pseudonocardiales</taxon>
        <taxon>Pseudonocardiaceae</taxon>
        <taxon>Saccharopolyspora</taxon>
    </lineage>
</organism>
<dbReference type="RefSeq" id="WP_145744272.1">
    <property type="nucleotide sequence ID" value="NZ_VIWX01000006.1"/>
</dbReference>
<dbReference type="Pfam" id="PF13649">
    <property type="entry name" value="Methyltransf_25"/>
    <property type="match status" value="1"/>
</dbReference>
<keyword evidence="1 4" id="KW-0489">Methyltransferase</keyword>
<dbReference type="GO" id="GO:0032259">
    <property type="term" value="P:methylation"/>
    <property type="evidence" value="ECO:0007669"/>
    <property type="project" value="UniProtKB-KW"/>
</dbReference>
<keyword evidence="5" id="KW-1185">Reference proteome</keyword>
<dbReference type="CDD" id="cd02440">
    <property type="entry name" value="AdoMet_MTases"/>
    <property type="match status" value="1"/>
</dbReference>
<proteinExistence type="predicted"/>
<dbReference type="InterPro" id="IPR041698">
    <property type="entry name" value="Methyltransf_25"/>
</dbReference>
<comment type="caution">
    <text evidence="4">The sequence shown here is derived from an EMBL/GenBank/DDBJ whole genome shotgun (WGS) entry which is preliminary data.</text>
</comment>